<dbReference type="GO" id="GO:1901336">
    <property type="term" value="P:lactone biosynthetic process"/>
    <property type="evidence" value="ECO:0007669"/>
    <property type="project" value="UniProtKB-ARBA"/>
</dbReference>
<dbReference type="CDD" id="cd02440">
    <property type="entry name" value="AdoMet_MTases"/>
    <property type="match status" value="1"/>
</dbReference>
<evidence type="ECO:0000259" key="11">
    <source>
        <dbReference type="PROSITE" id="PS52019"/>
    </source>
</evidence>
<keyword evidence="6" id="KW-0511">Multifunctional enzyme</keyword>
<dbReference type="SMART" id="SM00829">
    <property type="entry name" value="PKS_ER"/>
    <property type="match status" value="1"/>
</dbReference>
<dbReference type="InterPro" id="IPR020807">
    <property type="entry name" value="PKS_DH"/>
</dbReference>
<evidence type="ECO:0000259" key="9">
    <source>
        <dbReference type="PROSITE" id="PS50075"/>
    </source>
</evidence>
<dbReference type="InterPro" id="IPR001227">
    <property type="entry name" value="Ac_transferase_dom_sf"/>
</dbReference>
<evidence type="ECO:0000256" key="8">
    <source>
        <dbReference type="PROSITE-ProRule" id="PRU01363"/>
    </source>
</evidence>
<dbReference type="SMART" id="SM00822">
    <property type="entry name" value="PKS_KR"/>
    <property type="match status" value="1"/>
</dbReference>
<dbReference type="SUPFAM" id="SSF53901">
    <property type="entry name" value="Thiolase-like"/>
    <property type="match status" value="1"/>
</dbReference>
<dbReference type="InterPro" id="IPR014031">
    <property type="entry name" value="Ketoacyl_synth_C"/>
</dbReference>
<dbReference type="InterPro" id="IPR056501">
    <property type="entry name" value="NAD-bd_HRPKS_sdrA"/>
</dbReference>
<comment type="caution">
    <text evidence="12">The sequence shown here is derived from an EMBL/GenBank/DDBJ whole genome shotgun (WGS) entry which is preliminary data.</text>
</comment>
<dbReference type="CDD" id="cd00833">
    <property type="entry name" value="PKS"/>
    <property type="match status" value="1"/>
</dbReference>
<sequence>MEANVPIAIIGMSCRFAGDVDSPERLWDLLAEGRSAWSKIPKERFNIDGFHHPNFEKLNGTNVAGGHFLNEDVGLFDAHFFNLPAETAAALDPQLRLQLESTYEALESAGLSLQDVAGSNTSVFAGSFFRDYHESLIRDPDVLPRFLLIGTGAAMASNRLSHFFDLRGPSMSVDTGCSTTLTALHQGCQSLRTGESSMSIVGGTNIMFNPDMFMTMSSMTLLGKDGKSFAFDSRANGYGRGEGSATVVLKRLDDALRDGDPIRAIIRESGVNQDGKTETITTPSGEAQEALIRACYQRAGLDPAHTTYFEAHGTGTPTGDPIEAGAIGSVFSHGRASDEPLRVGSVKTNIGHTETASGVAAIIKVALALEKGQIPPSINFEKPNEKLKLDEWKLKIPTELESWPGKEGVRRASINNFGYGGANAHVIMEDLASFTASRAAAASRAMTATNGLSNGNGYTNGYHHANGDSDNCSRRSSDAIDFTRSRVFILSGKDERATNAMVANLKEYLLGVQTQDENTFLDNLAYTLVHRRTRFPWTSTLAGDSISSLVRTIEAGKAKACKTGAAPRLGFVYTGQGAQWWAMGRELIEIYPVFKATLLDCDRHLKALGAKWSIIEELNRDQKSSRVTQLEYSVSVCAAVQIALTNLLRAWDIIPTAITSHSSGEIAAAYAAGALDLASAMTIAYARGGTRSNASSQAAAPCGGMMAVGLGAKEVRAYLSRVTKGKVVMACENSPTSTTLSGDVSGLDELEPILHGENIFVRRLKVDTAWHSHHMEAVAGAYYAAMDNKVRPAQCHLSYIFSSPSTGERVENVDEISDPAYWVRSLTGPVQFVDSFRNMCFEAPGSDPAVDMVIEVGPHAALAGPIRDIMGLPEFKGVDISYDSCLKRPQNAMETIHSLVSNLVHKGYPVNLAPINFPYGREGVKVLHDLPKYPWNHQTRHWIEPRLNKALRDRAAPPHDLLGSLVLGANLDAPSWRNIIRVSDIPWVRDHVVQNNIIYPAAGYIAMAIEGMSWKASRQRGQGAIRGYKLRDIDISAALVVPETAEGIELQLSLRPCSEKVLDIKGWTEFSVQSVTSDNKWTEHCKGLIWVEYSSANENTLAFQPTHKAQTESKYRTRISPKDIYAGLQSRGICHGPIFRNIQSIRARRFSNKSVTSFIVADSEATMPKQHQQPHVVHPTTLDSVFQAAYTALPTAGNGFNDPKVPRTISKMWIAHDISSQAGHSFKAFSHLKHNDSQTMTADLTVLDGTQTSSGANMPVLTIDGFVYQSIDNTPAKAEVSWEQDKFSVAEWGPDITFIKDAYLKQQLGSKISARESEILVDLRQACLYFIYDALSDLTSEDIAKLEWHHRKFYIWMRLQVELARGNELAPNSSQWVHASPKEKMALFCKVSAESTNGEMVCKLGPLIVPILRGKITPLEVMLENDLLNRYYQDGLKWGRANSKLAEHVKMYAHKNPRAKMLEIGAGTGGATSHILKGLGTSEDGEGPKVASYDFTDVSTGFFEKAKDKFGDWKDVVRYKKLNIEDDPSEQGFEEGSYDVIIACQVLHATKSMNNTMANVRKLLKPGGKLFLMETTKDPVDLQFIFGFLPGWWLSEEEDRKFSPSLTVPMWDHVLHRTGFRGIETEVRDCDDNDLYAFSIMSSTAITASPKFDFDIAFVTASNSTPAAWLDQLKVSVGLLTWTIPTVYNLNSVPPGENRVCILIDDPDRPILSRADAAEFEGIKTLCTKSRGLLWLTHGGADECQKPLAGLVPGFLRALRQEYSGKRLGTLDLDPSKSLWDCESVKPITEVFRGLFDYSVNHPGDDYEFSERGGVIRIPRYIKDTSRNKAVFHQGAASPTPALEPFMQSDRPLRLTVGTTGLSGTLAFDDDPTALEQLPEDFVEIEPKAFGVNFRNLMAATGQLKSRVTGYDCAGVITKVGAVAASQGYRVGDRVSVLLRGHYASRVRTHWTSAVHMPEGMTFDTAASLPTQYVAAYVSLYDNARLQKGETVLIHAATGGVGQAAVMLAQRVGAEVFVTVGTEEKRQFVMQKYGIAADHIFSSRDTSFGPGIMQMTQGKGVDVVLNSLAGTLLQESFNCLAPFGRFVEIGKHDLELNNSLAMEAFTRCVTFSSVDIIALGERKPMEVNRILKDVVRLVAEKEVNAVFPISVYPLSDAEKAFGLMQSGNHMGKIVLSVVPDMLVLVMPRSKAARLRPDASYLVVGGFGGIGRSVCHWLAERGARNLVVVSRTAGADGRADQLKLELKDTARHDVNVLGINCDISKEAELTRALVTHARSGMPPIRGIVHGGMELKDSILEHMILDDHRAALGPKLLGSWNLHQHFAGKDDLDFYIMLSSLIGVLGYASQSNYAAGGSFQDALAKHRVEHGLPAVSIDLGIVKSVGYLAEEEFTKNIESLQRHGFMALSEDEVLSAVGNAIASPLSGPLALGISTGPAAQADDAPLSRDARFAGLKYQKKDQDGGQKSGAALGTNDMAGRLGAASTPEEAASVVIEGITKKLVDIFMIPEDEVVASKPLADFGVDSLVAVEMRNMLATKAGAEMSIFDIMQSLSITALAETVVSKSGLVSF</sequence>
<dbReference type="CDD" id="cd05195">
    <property type="entry name" value="enoyl_red"/>
    <property type="match status" value="1"/>
</dbReference>
<dbReference type="Gene3D" id="3.10.129.110">
    <property type="entry name" value="Polyketide synthase dehydratase"/>
    <property type="match status" value="1"/>
</dbReference>
<dbReference type="PROSITE" id="PS00012">
    <property type="entry name" value="PHOSPHOPANTETHEINE"/>
    <property type="match status" value="1"/>
</dbReference>
<dbReference type="GO" id="GO:0031177">
    <property type="term" value="F:phosphopantetheine binding"/>
    <property type="evidence" value="ECO:0007669"/>
    <property type="project" value="InterPro"/>
</dbReference>
<dbReference type="Gene3D" id="3.40.50.720">
    <property type="entry name" value="NAD(P)-binding Rossmann-like Domain"/>
    <property type="match status" value="1"/>
</dbReference>
<dbReference type="SMART" id="SM00826">
    <property type="entry name" value="PKS_DH"/>
    <property type="match status" value="1"/>
</dbReference>
<dbReference type="Pfam" id="PF08242">
    <property type="entry name" value="Methyltransf_12"/>
    <property type="match status" value="1"/>
</dbReference>
<dbReference type="Pfam" id="PF00698">
    <property type="entry name" value="Acyl_transf_1"/>
    <property type="match status" value="1"/>
</dbReference>
<dbReference type="GO" id="GO:0016491">
    <property type="term" value="F:oxidoreductase activity"/>
    <property type="evidence" value="ECO:0007669"/>
    <property type="project" value="UniProtKB-KW"/>
</dbReference>
<dbReference type="InterPro" id="IPR049551">
    <property type="entry name" value="PKS_DH_C"/>
</dbReference>
<dbReference type="InterPro" id="IPR018201">
    <property type="entry name" value="Ketoacyl_synth_AS"/>
</dbReference>
<dbReference type="EMBL" id="MU865022">
    <property type="protein sequence ID" value="KAK4460008.1"/>
    <property type="molecule type" value="Genomic_DNA"/>
</dbReference>
<keyword evidence="1" id="KW-0596">Phosphopantetheine</keyword>
<dbReference type="SMART" id="SM00823">
    <property type="entry name" value="PKS_PP"/>
    <property type="match status" value="1"/>
</dbReference>
<evidence type="ECO:0000313" key="12">
    <source>
        <dbReference type="EMBL" id="KAK4460008.1"/>
    </source>
</evidence>
<dbReference type="InterPro" id="IPR016035">
    <property type="entry name" value="Acyl_Trfase/lysoPLipase"/>
</dbReference>
<dbReference type="InterPro" id="IPR020841">
    <property type="entry name" value="PKS_Beta-ketoAc_synthase_dom"/>
</dbReference>
<dbReference type="InterPro" id="IPR014043">
    <property type="entry name" value="Acyl_transferase_dom"/>
</dbReference>
<evidence type="ECO:0000256" key="7">
    <source>
        <dbReference type="ARBA" id="ARBA00023315"/>
    </source>
</evidence>
<dbReference type="Pfam" id="PF16197">
    <property type="entry name" value="KAsynt_C_assoc"/>
    <property type="match status" value="1"/>
</dbReference>
<protein>
    <submittedName>
        <fullName evidence="12">Polyketide synthase</fullName>
    </submittedName>
</protein>
<dbReference type="PROSITE" id="PS00606">
    <property type="entry name" value="KS3_1"/>
    <property type="match status" value="1"/>
</dbReference>
<keyword evidence="2" id="KW-0597">Phosphoprotein</keyword>
<keyword evidence="3" id="KW-0808">Transferase</keyword>
<dbReference type="Gene3D" id="3.90.180.10">
    <property type="entry name" value="Medium-chain alcohol dehydrogenases, catalytic domain"/>
    <property type="match status" value="1"/>
</dbReference>
<dbReference type="Pfam" id="PF23297">
    <property type="entry name" value="ACP_SdgA_C"/>
    <property type="match status" value="1"/>
</dbReference>
<reference evidence="12" key="1">
    <citation type="journal article" date="2023" name="Mol. Phylogenet. Evol.">
        <title>Genome-scale phylogeny and comparative genomics of the fungal order Sordariales.</title>
        <authorList>
            <person name="Hensen N."/>
            <person name="Bonometti L."/>
            <person name="Westerberg I."/>
            <person name="Brannstrom I.O."/>
            <person name="Guillou S."/>
            <person name="Cros-Aarteil S."/>
            <person name="Calhoun S."/>
            <person name="Haridas S."/>
            <person name="Kuo A."/>
            <person name="Mondo S."/>
            <person name="Pangilinan J."/>
            <person name="Riley R."/>
            <person name="LaButti K."/>
            <person name="Andreopoulos B."/>
            <person name="Lipzen A."/>
            <person name="Chen C."/>
            <person name="Yan M."/>
            <person name="Daum C."/>
            <person name="Ng V."/>
            <person name="Clum A."/>
            <person name="Steindorff A."/>
            <person name="Ohm R.A."/>
            <person name="Martin F."/>
            <person name="Silar P."/>
            <person name="Natvig D.O."/>
            <person name="Lalanne C."/>
            <person name="Gautier V."/>
            <person name="Ament-Velasquez S.L."/>
            <person name="Kruys A."/>
            <person name="Hutchinson M.I."/>
            <person name="Powell A.J."/>
            <person name="Barry K."/>
            <person name="Miller A.N."/>
            <person name="Grigoriev I.V."/>
            <person name="Debuchy R."/>
            <person name="Gladieux P."/>
            <person name="Hiltunen Thoren M."/>
            <person name="Johannesson H."/>
        </authorList>
    </citation>
    <scope>NUCLEOTIDE SEQUENCE</scope>
    <source>
        <strain evidence="12">PSN324</strain>
    </source>
</reference>
<feature type="region of interest" description="N-terminal hotdog fold" evidence="8">
    <location>
        <begin position="959"/>
        <end position="1096"/>
    </location>
</feature>
<dbReference type="PANTHER" id="PTHR43775">
    <property type="entry name" value="FATTY ACID SYNTHASE"/>
    <property type="match status" value="1"/>
</dbReference>
<dbReference type="InterPro" id="IPR057326">
    <property type="entry name" value="KR_dom"/>
</dbReference>
<dbReference type="Pfam" id="PF08659">
    <property type="entry name" value="KR"/>
    <property type="match status" value="1"/>
</dbReference>
<feature type="active site" description="Proton donor; for dehydratase activity" evidence="8">
    <location>
        <position position="1183"/>
    </location>
</feature>
<feature type="domain" description="Carrier" evidence="9">
    <location>
        <begin position="2487"/>
        <end position="2564"/>
    </location>
</feature>
<dbReference type="InterPro" id="IPR011032">
    <property type="entry name" value="GroES-like_sf"/>
</dbReference>
<dbReference type="InterPro" id="IPR029063">
    <property type="entry name" value="SAM-dependent_MTases_sf"/>
</dbReference>
<dbReference type="SMART" id="SM00827">
    <property type="entry name" value="PKS_AT"/>
    <property type="match status" value="1"/>
</dbReference>
<dbReference type="InterPro" id="IPR013217">
    <property type="entry name" value="Methyltransf_12"/>
</dbReference>
<accession>A0AAV9HH05</accession>
<dbReference type="SUPFAM" id="SSF55048">
    <property type="entry name" value="Probable ACP-binding domain of malonyl-CoA ACP transacylase"/>
    <property type="match status" value="1"/>
</dbReference>
<feature type="active site" description="Proton acceptor; for dehydratase activity" evidence="8">
    <location>
        <position position="991"/>
    </location>
</feature>
<evidence type="ECO:0000256" key="1">
    <source>
        <dbReference type="ARBA" id="ARBA00022450"/>
    </source>
</evidence>
<dbReference type="InterPro" id="IPR009081">
    <property type="entry name" value="PP-bd_ACP"/>
</dbReference>
<dbReference type="SUPFAM" id="SSF53335">
    <property type="entry name" value="S-adenosyl-L-methionine-dependent methyltransferases"/>
    <property type="match status" value="1"/>
</dbReference>
<dbReference type="FunFam" id="3.40.47.10:FF:000019">
    <property type="entry name" value="Polyketide synthase type I"/>
    <property type="match status" value="1"/>
</dbReference>
<dbReference type="InterPro" id="IPR020843">
    <property type="entry name" value="ER"/>
</dbReference>
<dbReference type="Gene3D" id="1.10.1200.10">
    <property type="entry name" value="ACP-like"/>
    <property type="match status" value="1"/>
</dbReference>
<dbReference type="Gene3D" id="3.40.366.10">
    <property type="entry name" value="Malonyl-Coenzyme A Acyl Carrier Protein, domain 2"/>
    <property type="match status" value="1"/>
</dbReference>
<evidence type="ECO:0000256" key="2">
    <source>
        <dbReference type="ARBA" id="ARBA00022553"/>
    </source>
</evidence>
<dbReference type="FunFam" id="3.40.50.720:FF:000209">
    <property type="entry name" value="Polyketide synthase Pks12"/>
    <property type="match status" value="1"/>
</dbReference>
<dbReference type="InterPro" id="IPR016039">
    <property type="entry name" value="Thiolase-like"/>
</dbReference>
<dbReference type="Pfam" id="PF21089">
    <property type="entry name" value="PKS_DH_N"/>
    <property type="match status" value="1"/>
</dbReference>
<evidence type="ECO:0000313" key="13">
    <source>
        <dbReference type="Proteomes" id="UP001321749"/>
    </source>
</evidence>
<gene>
    <name evidence="12" type="ORF">QBC42DRAFT_298979</name>
</gene>
<dbReference type="GO" id="GO:0030639">
    <property type="term" value="P:polyketide biosynthetic process"/>
    <property type="evidence" value="ECO:0007669"/>
    <property type="project" value="UniProtKB-ARBA"/>
</dbReference>
<dbReference type="Pfam" id="PF23114">
    <property type="entry name" value="NAD-bd_HRPKS_sdrA"/>
    <property type="match status" value="1"/>
</dbReference>
<dbReference type="InterPro" id="IPR036291">
    <property type="entry name" value="NAD(P)-bd_dom_sf"/>
</dbReference>
<dbReference type="Gene3D" id="3.30.70.3290">
    <property type="match status" value="1"/>
</dbReference>
<dbReference type="GO" id="GO:0004315">
    <property type="term" value="F:3-oxoacyl-[acyl-carrier-protein] synthase activity"/>
    <property type="evidence" value="ECO:0007669"/>
    <property type="project" value="InterPro"/>
</dbReference>
<dbReference type="PROSITE" id="PS52004">
    <property type="entry name" value="KS3_2"/>
    <property type="match status" value="1"/>
</dbReference>
<feature type="region of interest" description="C-terminal hotdog fold" evidence="8">
    <location>
        <begin position="1114"/>
        <end position="1277"/>
    </location>
</feature>
<evidence type="ECO:0000256" key="6">
    <source>
        <dbReference type="ARBA" id="ARBA00023268"/>
    </source>
</evidence>
<dbReference type="Proteomes" id="UP001321749">
    <property type="component" value="Unassembled WGS sequence"/>
</dbReference>
<dbReference type="Gene3D" id="3.40.50.150">
    <property type="entry name" value="Vaccinia Virus protein VP39"/>
    <property type="match status" value="1"/>
</dbReference>
<dbReference type="InterPro" id="IPR016036">
    <property type="entry name" value="Malonyl_transacylase_ACP-bd"/>
</dbReference>
<dbReference type="SUPFAM" id="SSF51735">
    <property type="entry name" value="NAD(P)-binding Rossmann-fold domains"/>
    <property type="match status" value="2"/>
</dbReference>
<keyword evidence="5" id="KW-0560">Oxidoreductase</keyword>
<dbReference type="SUPFAM" id="SSF52151">
    <property type="entry name" value="FabD/lysophospholipase-like"/>
    <property type="match status" value="1"/>
</dbReference>
<evidence type="ECO:0000256" key="5">
    <source>
        <dbReference type="ARBA" id="ARBA00023002"/>
    </source>
</evidence>
<reference evidence="12" key="2">
    <citation type="submission" date="2023-06" db="EMBL/GenBank/DDBJ databases">
        <authorList>
            <consortium name="Lawrence Berkeley National Laboratory"/>
            <person name="Mondo S.J."/>
            <person name="Hensen N."/>
            <person name="Bonometti L."/>
            <person name="Westerberg I."/>
            <person name="Brannstrom I.O."/>
            <person name="Guillou S."/>
            <person name="Cros-Aarteil S."/>
            <person name="Calhoun S."/>
            <person name="Haridas S."/>
            <person name="Kuo A."/>
            <person name="Pangilinan J."/>
            <person name="Riley R."/>
            <person name="Labutti K."/>
            <person name="Andreopoulos B."/>
            <person name="Lipzen A."/>
            <person name="Chen C."/>
            <person name="Yanf M."/>
            <person name="Daum C."/>
            <person name="Ng V."/>
            <person name="Clum A."/>
            <person name="Steindorff A."/>
            <person name="Ohm R."/>
            <person name="Martin F."/>
            <person name="Silar P."/>
            <person name="Natvig D."/>
            <person name="Lalanne C."/>
            <person name="Gautier V."/>
            <person name="Ament-Velasquez S.L."/>
            <person name="Kruys A."/>
            <person name="Hutchinson M.I."/>
            <person name="Powell A.J."/>
            <person name="Barry K."/>
            <person name="Miller A.N."/>
            <person name="Grigoriev I.V."/>
            <person name="Debuchy R."/>
            <person name="Gladieux P."/>
            <person name="Thoren M.H."/>
            <person name="Johannesson H."/>
        </authorList>
    </citation>
    <scope>NUCLEOTIDE SEQUENCE</scope>
    <source>
        <strain evidence="12">PSN324</strain>
    </source>
</reference>
<dbReference type="InterPro" id="IPR032821">
    <property type="entry name" value="PKS_assoc"/>
</dbReference>
<dbReference type="InterPro" id="IPR036736">
    <property type="entry name" value="ACP-like_sf"/>
</dbReference>
<keyword evidence="7" id="KW-0012">Acyltransferase</keyword>
<dbReference type="GO" id="GO:0006633">
    <property type="term" value="P:fatty acid biosynthetic process"/>
    <property type="evidence" value="ECO:0007669"/>
    <property type="project" value="InterPro"/>
</dbReference>
<organism evidence="12 13">
    <name type="scientific">Cladorrhinum samala</name>
    <dbReference type="NCBI Taxonomy" id="585594"/>
    <lineage>
        <taxon>Eukaryota</taxon>
        <taxon>Fungi</taxon>
        <taxon>Dikarya</taxon>
        <taxon>Ascomycota</taxon>
        <taxon>Pezizomycotina</taxon>
        <taxon>Sordariomycetes</taxon>
        <taxon>Sordariomycetidae</taxon>
        <taxon>Sordariales</taxon>
        <taxon>Podosporaceae</taxon>
        <taxon>Cladorrhinum</taxon>
    </lineage>
</organism>
<proteinExistence type="predicted"/>
<dbReference type="InterPro" id="IPR020806">
    <property type="entry name" value="PKS_PP-bd"/>
</dbReference>
<dbReference type="SMART" id="SM00825">
    <property type="entry name" value="PKS_KS"/>
    <property type="match status" value="1"/>
</dbReference>
<keyword evidence="13" id="KW-1185">Reference proteome</keyword>
<evidence type="ECO:0000256" key="4">
    <source>
        <dbReference type="ARBA" id="ARBA00022857"/>
    </source>
</evidence>
<dbReference type="PROSITE" id="PS50075">
    <property type="entry name" value="CARRIER"/>
    <property type="match status" value="1"/>
</dbReference>
<dbReference type="Pfam" id="PF00109">
    <property type="entry name" value="ketoacyl-synt"/>
    <property type="match status" value="1"/>
</dbReference>
<dbReference type="PROSITE" id="PS52019">
    <property type="entry name" value="PKS_MFAS_DH"/>
    <property type="match status" value="1"/>
</dbReference>
<dbReference type="InterPro" id="IPR049552">
    <property type="entry name" value="PKS_DH_N"/>
</dbReference>
<dbReference type="InterPro" id="IPR013968">
    <property type="entry name" value="PKS_KR"/>
</dbReference>
<name>A0AAV9HH05_9PEZI</name>
<dbReference type="Pfam" id="PF02801">
    <property type="entry name" value="Ketoacyl-synt_C"/>
    <property type="match status" value="1"/>
</dbReference>
<dbReference type="SUPFAM" id="SSF50129">
    <property type="entry name" value="GroES-like"/>
    <property type="match status" value="1"/>
</dbReference>
<dbReference type="InterPro" id="IPR049900">
    <property type="entry name" value="PKS_mFAS_DH"/>
</dbReference>
<dbReference type="InterPro" id="IPR042104">
    <property type="entry name" value="PKS_dehydratase_sf"/>
</dbReference>
<feature type="domain" description="PKS/mFAS DH" evidence="11">
    <location>
        <begin position="959"/>
        <end position="1277"/>
    </location>
</feature>
<dbReference type="Gene3D" id="3.40.47.10">
    <property type="match status" value="1"/>
</dbReference>
<dbReference type="Pfam" id="PF14765">
    <property type="entry name" value="PS-DH"/>
    <property type="match status" value="1"/>
</dbReference>
<dbReference type="Pfam" id="PF13602">
    <property type="entry name" value="ADH_zinc_N_2"/>
    <property type="match status" value="1"/>
</dbReference>
<dbReference type="SUPFAM" id="SSF47336">
    <property type="entry name" value="ACP-like"/>
    <property type="match status" value="1"/>
</dbReference>
<dbReference type="PANTHER" id="PTHR43775:SF29">
    <property type="entry name" value="ASPERFURANONE POLYKETIDE SYNTHASE AFOG-RELATED"/>
    <property type="match status" value="1"/>
</dbReference>
<dbReference type="InterPro" id="IPR006162">
    <property type="entry name" value="Ppantetheine_attach_site"/>
</dbReference>
<evidence type="ECO:0000256" key="3">
    <source>
        <dbReference type="ARBA" id="ARBA00022679"/>
    </source>
</evidence>
<keyword evidence="4" id="KW-0521">NADP</keyword>
<dbReference type="InterPro" id="IPR014030">
    <property type="entry name" value="Ketoacyl_synth_N"/>
</dbReference>
<evidence type="ECO:0000259" key="10">
    <source>
        <dbReference type="PROSITE" id="PS52004"/>
    </source>
</evidence>
<dbReference type="GO" id="GO:0004312">
    <property type="term" value="F:fatty acid synthase activity"/>
    <property type="evidence" value="ECO:0007669"/>
    <property type="project" value="TreeGrafter"/>
</dbReference>
<feature type="domain" description="Ketosynthase family 3 (KS3)" evidence="10">
    <location>
        <begin position="4"/>
        <end position="430"/>
    </location>
</feature>
<dbReference type="InterPro" id="IPR050091">
    <property type="entry name" value="PKS_NRPS_Biosynth_Enz"/>
</dbReference>